<protein>
    <submittedName>
        <fullName evidence="7">HTH domain-containing protein</fullName>
    </submittedName>
</protein>
<evidence type="ECO:0000259" key="5">
    <source>
        <dbReference type="PROSITE" id="PS51099"/>
    </source>
</evidence>
<keyword evidence="1" id="KW-0808">Transferase</keyword>
<feature type="domain" description="PRD" evidence="6">
    <location>
        <begin position="299"/>
        <end position="404"/>
    </location>
</feature>
<evidence type="ECO:0000313" key="7">
    <source>
        <dbReference type="EMBL" id="MCP0885794.1"/>
    </source>
</evidence>
<keyword evidence="8" id="KW-1185">Reference proteome</keyword>
<dbReference type="GO" id="GO:0006355">
    <property type="term" value="P:regulation of DNA-templated transcription"/>
    <property type="evidence" value="ECO:0007669"/>
    <property type="project" value="InterPro"/>
</dbReference>
<feature type="domain" description="PTS EIIB type-2" evidence="5">
    <location>
        <begin position="407"/>
        <end position="496"/>
    </location>
</feature>
<dbReference type="Gene3D" id="3.40.50.2300">
    <property type="match status" value="1"/>
</dbReference>
<dbReference type="GO" id="GO:0008982">
    <property type="term" value="F:protein-N(PI)-phosphohistidine-sugar phosphotransferase activity"/>
    <property type="evidence" value="ECO:0007669"/>
    <property type="project" value="InterPro"/>
</dbReference>
<dbReference type="Gene3D" id="3.40.930.10">
    <property type="entry name" value="Mannitol-specific EII, Chain A"/>
    <property type="match status" value="1"/>
</dbReference>
<dbReference type="SUPFAM" id="SSF52794">
    <property type="entry name" value="PTS system IIB component-like"/>
    <property type="match status" value="1"/>
</dbReference>
<feature type="domain" description="PTS EIIA type-2" evidence="4">
    <location>
        <begin position="525"/>
        <end position="672"/>
    </location>
</feature>
<dbReference type="Pfam" id="PF08279">
    <property type="entry name" value="HTH_11"/>
    <property type="match status" value="1"/>
</dbReference>
<organism evidence="7 8">
    <name type="scientific">Ligilactobacillus ubinensis</name>
    <dbReference type="NCBI Taxonomy" id="2876789"/>
    <lineage>
        <taxon>Bacteria</taxon>
        <taxon>Bacillati</taxon>
        <taxon>Bacillota</taxon>
        <taxon>Bacilli</taxon>
        <taxon>Lactobacillales</taxon>
        <taxon>Lactobacillaceae</taxon>
        <taxon>Ligilactobacillus</taxon>
    </lineage>
</organism>
<dbReference type="RefSeq" id="WP_253358487.1">
    <property type="nucleotide sequence ID" value="NZ_JAIULA010000001.1"/>
</dbReference>
<gene>
    <name evidence="7" type="ORF">LB941_00415</name>
</gene>
<evidence type="ECO:0000256" key="1">
    <source>
        <dbReference type="ARBA" id="ARBA00022679"/>
    </source>
</evidence>
<comment type="caution">
    <text evidence="7">The sequence shown here is derived from an EMBL/GenBank/DDBJ whole genome shotgun (WGS) entry which is preliminary data.</text>
</comment>
<evidence type="ECO:0000256" key="2">
    <source>
        <dbReference type="ARBA" id="ARBA00023015"/>
    </source>
</evidence>
<dbReference type="PROSITE" id="PS51372">
    <property type="entry name" value="PRD_2"/>
    <property type="match status" value="1"/>
</dbReference>
<dbReference type="InterPro" id="IPR036388">
    <property type="entry name" value="WH-like_DNA-bd_sf"/>
</dbReference>
<evidence type="ECO:0000259" key="4">
    <source>
        <dbReference type="PROSITE" id="PS51094"/>
    </source>
</evidence>
<dbReference type="AlphaFoldDB" id="A0A9X2JK11"/>
<dbReference type="Pfam" id="PF05043">
    <property type="entry name" value="Mga"/>
    <property type="match status" value="1"/>
</dbReference>
<dbReference type="InterPro" id="IPR007737">
    <property type="entry name" value="Mga_HTH"/>
</dbReference>
<dbReference type="PANTHER" id="PTHR30185">
    <property type="entry name" value="CRYPTIC BETA-GLUCOSIDE BGL OPERON ANTITERMINATOR"/>
    <property type="match status" value="1"/>
</dbReference>
<dbReference type="PROSITE" id="PS51099">
    <property type="entry name" value="PTS_EIIB_TYPE_2"/>
    <property type="match status" value="1"/>
</dbReference>
<dbReference type="InterPro" id="IPR036095">
    <property type="entry name" value="PTS_EIIB-like_sf"/>
</dbReference>
<dbReference type="Gene3D" id="1.10.10.10">
    <property type="entry name" value="Winged helix-like DNA-binding domain superfamily/Winged helix DNA-binding domain"/>
    <property type="match status" value="2"/>
</dbReference>
<reference evidence="7 8" key="1">
    <citation type="journal article" date="2023" name="Int. J. Syst. Evol. Microbiol.">
        <title>Ligilactobacillus ubinensis sp. nov., a novel species isolated from the wild ferment of a durian fruit (Durio zibethinus).</title>
        <authorList>
            <person name="Heng Y.C."/>
            <person name="Menon N."/>
            <person name="Chen B."/>
            <person name="Loo B.Z.L."/>
            <person name="Wong G.W.J."/>
            <person name="Lim A.C.H."/>
            <person name="Silvaraju S."/>
            <person name="Kittelmann S."/>
        </authorList>
    </citation>
    <scope>NUCLEOTIDE SEQUENCE [LARGE SCALE GENOMIC DNA]</scope>
    <source>
        <strain evidence="7 8">WILCCON 0076</strain>
    </source>
</reference>
<dbReference type="CDD" id="cd05568">
    <property type="entry name" value="PTS_IIB_bgl_like"/>
    <property type="match status" value="1"/>
</dbReference>
<dbReference type="Pfam" id="PF00359">
    <property type="entry name" value="PTS_EIIA_2"/>
    <property type="match status" value="1"/>
</dbReference>
<evidence type="ECO:0000256" key="3">
    <source>
        <dbReference type="ARBA" id="ARBA00023163"/>
    </source>
</evidence>
<keyword evidence="3" id="KW-0804">Transcription</keyword>
<dbReference type="PANTHER" id="PTHR30185:SF18">
    <property type="entry name" value="TRANSCRIPTIONAL REGULATOR MTLR"/>
    <property type="match status" value="1"/>
</dbReference>
<dbReference type="InterPro" id="IPR050661">
    <property type="entry name" value="BglG_antiterminators"/>
</dbReference>
<dbReference type="InterPro" id="IPR013011">
    <property type="entry name" value="PTS_EIIB_2"/>
</dbReference>
<dbReference type="InterPro" id="IPR013196">
    <property type="entry name" value="HTH_11"/>
</dbReference>
<dbReference type="SUPFAM" id="SSF55804">
    <property type="entry name" value="Phoshotransferase/anion transport protein"/>
    <property type="match status" value="1"/>
</dbReference>
<dbReference type="PROSITE" id="PS51094">
    <property type="entry name" value="PTS_EIIA_TYPE_2"/>
    <property type="match status" value="1"/>
</dbReference>
<dbReference type="GO" id="GO:0009401">
    <property type="term" value="P:phosphoenolpyruvate-dependent sugar phosphotransferase system"/>
    <property type="evidence" value="ECO:0007669"/>
    <property type="project" value="InterPro"/>
</dbReference>
<proteinExistence type="predicted"/>
<dbReference type="Proteomes" id="UP001139006">
    <property type="component" value="Unassembled WGS sequence"/>
</dbReference>
<dbReference type="EMBL" id="JAIULA010000001">
    <property type="protein sequence ID" value="MCP0885794.1"/>
    <property type="molecule type" value="Genomic_DNA"/>
</dbReference>
<dbReference type="InterPro" id="IPR011608">
    <property type="entry name" value="PRD"/>
</dbReference>
<accession>A0A9X2JK11</accession>
<dbReference type="InterPro" id="IPR016152">
    <property type="entry name" value="PTrfase/Anion_transptr"/>
</dbReference>
<sequence>MVKLTARQQKLLTVLTENENGVSLKTIEFLLKVSRRTIYREFSDLKLYLQSQNIEIENVNGSYKLTGAVGSILPDVSKQQTTDNISTGRRENVLASRLLLENQPEKIITFALDLDVSEGTIQRDLTKIEDSLQKYNLQITKQKGVGVYVVGSEKMRRQVLCGILMNELNEYYFLRYVQTDEEVRQVHSLFAGLLPRELLQEVYRGLQKVIFPVIEIASDRKMIQLILITAISIYRAQQGNHVKVKKNKDSLRYIAKVYELFAAFLADMRTNLTTDEALYIASQIELRDYTVQDFDLVEETELPVSLQVREFIRNVSDEFGWNFQRNPDFFKRLLRHILNLEKNSKERLPNGHIETLQNLTVKYKALYNAILNCWSKTFDIHLVIPEYQLLLLYFANEYTNRNYVRDVAALIVCENGIGTANILASRLKKELPEVKKIDISHLAQLAQLDIKKYDLILATLELPGFPREYQIVSPLLLDDEVARLKDYLNNYQRPDYDDVKSTFVKRKNASEKLDQLYEYTRLTAELVRNTKVHEIKKESDNITDSIVTVLDVLDDNLISDKEQVKNALVHRIELAPIGIPDTKLALLHTSNAAVKRCYFAVFELTQSIEMLGMDKEKMAVSRYTFMIAPKEITPFEQKALGIISSAIVMNSENTKIFEKGTTKQIQELLANQFLNEIFTN</sequence>
<keyword evidence="2" id="KW-0805">Transcription regulation</keyword>
<evidence type="ECO:0000259" key="6">
    <source>
        <dbReference type="PROSITE" id="PS51372"/>
    </source>
</evidence>
<evidence type="ECO:0000313" key="8">
    <source>
        <dbReference type="Proteomes" id="UP001139006"/>
    </source>
</evidence>
<dbReference type="InterPro" id="IPR002178">
    <property type="entry name" value="PTS_EIIA_type-2_dom"/>
</dbReference>
<name>A0A9X2JK11_9LACO</name>